<dbReference type="NCBIfam" id="TIGR00691">
    <property type="entry name" value="spoT_relA"/>
    <property type="match status" value="1"/>
</dbReference>
<dbReference type="SMART" id="SM00954">
    <property type="entry name" value="RelA_SpoT"/>
    <property type="match status" value="1"/>
</dbReference>
<dbReference type="HAMAP" id="MF_01037">
    <property type="entry name" value="TrmFO"/>
    <property type="match status" value="1"/>
</dbReference>
<dbReference type="InterPro" id="IPR012676">
    <property type="entry name" value="TGS-like"/>
</dbReference>
<keyword evidence="5" id="KW-0274">FAD</keyword>
<evidence type="ECO:0000256" key="4">
    <source>
        <dbReference type="ARBA" id="ARBA00022630"/>
    </source>
</evidence>
<evidence type="ECO:0000256" key="3">
    <source>
        <dbReference type="ARBA" id="ARBA00013251"/>
    </source>
</evidence>
<evidence type="ECO:0000256" key="1">
    <source>
        <dbReference type="ARBA" id="ARBA00001974"/>
    </source>
</evidence>
<evidence type="ECO:0000313" key="9">
    <source>
        <dbReference type="EMBL" id="KAK4045127.1"/>
    </source>
</evidence>
<dbReference type="InterPro" id="IPR006674">
    <property type="entry name" value="HD_domain"/>
</dbReference>
<dbReference type="InterPro" id="IPR012675">
    <property type="entry name" value="Beta-grasp_dom_sf"/>
</dbReference>
<dbReference type="InterPro" id="IPR043519">
    <property type="entry name" value="NT_sf"/>
</dbReference>
<dbReference type="InterPro" id="IPR045865">
    <property type="entry name" value="ACT-like_dom_sf"/>
</dbReference>
<dbReference type="PROSITE" id="PS51831">
    <property type="entry name" value="HD"/>
    <property type="match status" value="1"/>
</dbReference>
<dbReference type="Pfam" id="PF01134">
    <property type="entry name" value="GIDA"/>
    <property type="match status" value="1"/>
</dbReference>
<dbReference type="CDD" id="cd00077">
    <property type="entry name" value="HDc"/>
    <property type="match status" value="1"/>
</dbReference>
<evidence type="ECO:0000256" key="2">
    <source>
        <dbReference type="ARBA" id="ARBA00007476"/>
    </source>
</evidence>
<reference evidence="9 10" key="1">
    <citation type="journal article" date="2023" name="Nucleic Acids Res.">
        <title>The hologenome of Daphnia magna reveals possible DNA methylation and microbiome-mediated evolution of the host genome.</title>
        <authorList>
            <person name="Chaturvedi A."/>
            <person name="Li X."/>
            <person name="Dhandapani V."/>
            <person name="Marshall H."/>
            <person name="Kissane S."/>
            <person name="Cuenca-Cambronero M."/>
            <person name="Asole G."/>
            <person name="Calvet F."/>
            <person name="Ruiz-Romero M."/>
            <person name="Marangio P."/>
            <person name="Guigo R."/>
            <person name="Rago D."/>
            <person name="Mirbahai L."/>
            <person name="Eastwood N."/>
            <person name="Colbourne J.K."/>
            <person name="Zhou J."/>
            <person name="Mallon E."/>
            <person name="Orsini L."/>
        </authorList>
    </citation>
    <scope>NUCLEOTIDE SEQUENCE [LARGE SCALE GENOMIC DNA]</scope>
    <source>
        <strain evidence="9">LRV0_1</strain>
    </source>
</reference>
<evidence type="ECO:0000259" key="8">
    <source>
        <dbReference type="PROSITE" id="PS51880"/>
    </source>
</evidence>
<keyword evidence="4" id="KW-0285">Flavoprotein</keyword>
<accession>A0ABR0B967</accession>
<dbReference type="Pfam" id="PF13328">
    <property type="entry name" value="HD_4"/>
    <property type="match status" value="1"/>
</dbReference>
<feature type="domain" description="HD" evidence="7">
    <location>
        <begin position="45"/>
        <end position="144"/>
    </location>
</feature>
<dbReference type="NCBIfam" id="TIGR00137">
    <property type="entry name" value="gid_trmFO"/>
    <property type="match status" value="1"/>
</dbReference>
<dbReference type="InterPro" id="IPR004417">
    <property type="entry name" value="TrmFO"/>
</dbReference>
<dbReference type="InterPro" id="IPR033655">
    <property type="entry name" value="TGS_RelA/SpoT"/>
</dbReference>
<name>A0ABR0B967_9CRUS</name>
<dbReference type="SUPFAM" id="SSF81271">
    <property type="entry name" value="TGS-like"/>
    <property type="match status" value="1"/>
</dbReference>
<dbReference type="InterPro" id="IPR003607">
    <property type="entry name" value="HD/PDEase_dom"/>
</dbReference>
<dbReference type="SUPFAM" id="SSF109604">
    <property type="entry name" value="HD-domain/PDEase-like"/>
    <property type="match status" value="1"/>
</dbReference>
<dbReference type="PROSITE" id="PS51880">
    <property type="entry name" value="TGS"/>
    <property type="match status" value="1"/>
</dbReference>
<proteinExistence type="inferred from homology"/>
<feature type="domain" description="TGS" evidence="8">
    <location>
        <begin position="394"/>
        <end position="455"/>
    </location>
</feature>
<dbReference type="InterPro" id="IPR045600">
    <property type="entry name" value="RelA/SpoT_AH_RIS"/>
</dbReference>
<organism evidence="9 10">
    <name type="scientific">Daphnia magna</name>
    <dbReference type="NCBI Taxonomy" id="35525"/>
    <lineage>
        <taxon>Eukaryota</taxon>
        <taxon>Metazoa</taxon>
        <taxon>Ecdysozoa</taxon>
        <taxon>Arthropoda</taxon>
        <taxon>Crustacea</taxon>
        <taxon>Branchiopoda</taxon>
        <taxon>Diplostraca</taxon>
        <taxon>Cladocera</taxon>
        <taxon>Anomopoda</taxon>
        <taxon>Daphniidae</taxon>
        <taxon>Daphnia</taxon>
    </lineage>
</organism>
<dbReference type="SMART" id="SM00471">
    <property type="entry name" value="HDc"/>
    <property type="match status" value="1"/>
</dbReference>
<evidence type="ECO:0000259" key="6">
    <source>
        <dbReference type="PROSITE" id="PS51671"/>
    </source>
</evidence>
<dbReference type="Pfam" id="PF02824">
    <property type="entry name" value="TGS"/>
    <property type="match status" value="1"/>
</dbReference>
<dbReference type="Gene3D" id="3.50.50.60">
    <property type="entry name" value="FAD/NAD(P)-binding domain"/>
    <property type="match status" value="2"/>
</dbReference>
<dbReference type="InterPro" id="IPR004811">
    <property type="entry name" value="RelA/Spo_fam"/>
</dbReference>
<dbReference type="CDD" id="cd04876">
    <property type="entry name" value="ACT_RelA-SpoT"/>
    <property type="match status" value="1"/>
</dbReference>
<dbReference type="Gene3D" id="3.10.20.30">
    <property type="match status" value="1"/>
</dbReference>
<dbReference type="Gene3D" id="1.10.3210.10">
    <property type="entry name" value="Hypothetical protein af1432"/>
    <property type="match status" value="1"/>
</dbReference>
<dbReference type="SUPFAM" id="SSF51905">
    <property type="entry name" value="FAD/NAD(P)-binding domain"/>
    <property type="match status" value="1"/>
</dbReference>
<keyword evidence="10" id="KW-1185">Reference proteome</keyword>
<dbReference type="EC" id="2.7.6.5" evidence="3"/>
<dbReference type="CDD" id="cd05399">
    <property type="entry name" value="NT_Rel-Spo_like"/>
    <property type="match status" value="1"/>
</dbReference>
<dbReference type="Pfam" id="PF04607">
    <property type="entry name" value="RelA_SpoT"/>
    <property type="match status" value="1"/>
</dbReference>
<dbReference type="SUPFAM" id="SSF55021">
    <property type="entry name" value="ACT-like"/>
    <property type="match status" value="1"/>
</dbReference>
<dbReference type="PROSITE" id="PS51671">
    <property type="entry name" value="ACT"/>
    <property type="match status" value="1"/>
</dbReference>
<dbReference type="NCBIfam" id="NF003739">
    <property type="entry name" value="PRK05335.1"/>
    <property type="match status" value="1"/>
</dbReference>
<evidence type="ECO:0000313" key="10">
    <source>
        <dbReference type="Proteomes" id="UP001234178"/>
    </source>
</evidence>
<sequence length="1172" mass="128718">MLNAEDIAQRVRAYQPSADLDLLRKAYAFAERAHEGQKRKSGEPYFVHPASVAGIITDLRLDHASVCAGLLHDVVEDTLATKKDIEREFGAEIAELVDGVTKLSQINFVSKEDKQAENFRKMVVAMSRDIRVLLVKLCDRVDNMRTMEHMKPEAQERIARETMEIYAPLANRLGIMKFKSELEDLSFKYLEPDGFAEVSEAVATTQKERDRYIADVVKTLSSRLAGQGFAADVSGRAKHLYSIGRQMKANQGGLEAVHDIIAFRILVESVSDCYATLGVVHSKWTPIPGRFKDYIALPKPNMYQSLHTTVIGPGRERIEIQIRTHEMHKVADAGIAAHWKYKERAAGGGGGNAGGVDASDEARFGWLRQLMQWQKDLKDPAEFLEGVKVDLFQDEVYVFTPKGEVRVFPRGATPIDFAYQIHSELGNRITGARVNGKIEPLRYKMRNGDVIEVMTSTTQQPSKDWLEFCATTSARSKIRNFLRTEQREKSLKLGKELLEREFARASISLPKLLKNDNELRHALEQLKIGNVEELFVSIGYGKLDPKAVVTTVAPPDPNGKDTPPASLKEGALEGLVRKVTKRDEGGIRLNGIDDVLVRYAKCCNPLPGDDILGFITRGRGVTIHRRGCTKAFDTDPERRVEISWDSKAKINRTVQLKVVTANRPGILANVSHTFSTQGINIAEANCRAGDDGRAVNVFTFMCSDLSQLKVVMKALQKKPLRRTPAQSTDALCELVCSNSLRGAALMNAVGLLKEELRRAGSLILRAADATKVPAGGALAVDREAFSAYITKALDEHPRITRSNAVVTAIPEASPENPVILATGPLTGDELAADLARVVGAEHLAYYDAIAPIVAAESIDFNKVFYQSRWGKGGAEDGAMDATSLGDSAYINCPFEKDEYFAFVEAVVAAQKVPAREFEEAKFFEGCLPFDAMAERGPMTLAFGPMKPVGLTDPRTGRRPYAVLQLRAEDAGATAYNLVGFQTRLTYGEQLRIFRMIPGLENVEILRYGTVHRNTFIDSPKLLDGELQLRAAPGVYLAGQITGVEGYVESAACGFLVALMLAQKANGHPVTPPPPNTALGGLLTHLGRGRDGGGPTTVDAAGEEQAEVTATLRDFQPSNITWACMPTHENRKLKKRDRYLALSARAIASHEAWRSSAPLLPAEPFAVVETPAT</sequence>
<dbReference type="CDD" id="cd01668">
    <property type="entry name" value="TGS_RSH"/>
    <property type="match status" value="1"/>
</dbReference>
<dbReference type="PANTHER" id="PTHR21262">
    <property type="entry name" value="GUANOSINE-3',5'-BIS DIPHOSPHATE 3'-PYROPHOSPHOHYDROLASE"/>
    <property type="match status" value="1"/>
</dbReference>
<dbReference type="SUPFAM" id="SSF81301">
    <property type="entry name" value="Nucleotidyltransferase"/>
    <property type="match status" value="1"/>
</dbReference>
<dbReference type="Pfam" id="PF19296">
    <property type="entry name" value="RelA_AH_RIS"/>
    <property type="match status" value="1"/>
</dbReference>
<dbReference type="Proteomes" id="UP001234178">
    <property type="component" value="Unassembled WGS sequence"/>
</dbReference>
<dbReference type="InterPro" id="IPR002912">
    <property type="entry name" value="ACT_dom"/>
</dbReference>
<evidence type="ECO:0000256" key="5">
    <source>
        <dbReference type="ARBA" id="ARBA00022827"/>
    </source>
</evidence>
<dbReference type="PANTHER" id="PTHR21262:SF36">
    <property type="entry name" value="BIFUNCTIONAL (P)PPGPP SYNTHASE_HYDROLASE SPOT"/>
    <property type="match status" value="1"/>
</dbReference>
<comment type="caution">
    <text evidence="9">The sequence shown here is derived from an EMBL/GenBank/DDBJ whole genome shotgun (WGS) entry which is preliminary data.</text>
</comment>
<comment type="similarity">
    <text evidence="2">Belongs to the RelA/SpoT family.</text>
</comment>
<dbReference type="InterPro" id="IPR007685">
    <property type="entry name" value="RelA_SpoT"/>
</dbReference>
<protein>
    <recommendedName>
        <fullName evidence="3">GTP diphosphokinase</fullName>
        <ecNumber evidence="3">2.7.6.5</ecNumber>
    </recommendedName>
</protein>
<dbReference type="EMBL" id="JAOYFB010000041">
    <property type="protein sequence ID" value="KAK4045127.1"/>
    <property type="molecule type" value="Genomic_DNA"/>
</dbReference>
<dbReference type="InterPro" id="IPR004095">
    <property type="entry name" value="TGS"/>
</dbReference>
<gene>
    <name evidence="9" type="ORF">OUZ56_032535</name>
</gene>
<evidence type="ECO:0000259" key="7">
    <source>
        <dbReference type="PROSITE" id="PS51831"/>
    </source>
</evidence>
<dbReference type="InterPro" id="IPR040131">
    <property type="entry name" value="MnmG_N"/>
</dbReference>
<comment type="cofactor">
    <cofactor evidence="1">
        <name>FAD</name>
        <dbReference type="ChEBI" id="CHEBI:57692"/>
    </cofactor>
</comment>
<dbReference type="Gene3D" id="3.30.460.10">
    <property type="entry name" value="Beta Polymerase, domain 2"/>
    <property type="match status" value="1"/>
</dbReference>
<dbReference type="InterPro" id="IPR036188">
    <property type="entry name" value="FAD/NAD-bd_sf"/>
</dbReference>
<feature type="domain" description="ACT" evidence="6">
    <location>
        <begin position="655"/>
        <end position="729"/>
    </location>
</feature>